<dbReference type="PANTHER" id="PTHR11352:SF0">
    <property type="entry name" value="PROLIFERATING CELL NUCLEAR ANTIGEN"/>
    <property type="match status" value="1"/>
</dbReference>
<comment type="similarity">
    <text evidence="1 4">Belongs to the PCNA family.</text>
</comment>
<protein>
    <recommendedName>
        <fullName evidence="3">DNA sliding clamp PCNA</fullName>
    </recommendedName>
</protein>
<evidence type="ECO:0000313" key="7">
    <source>
        <dbReference type="EMBL" id="CAL5221665.1"/>
    </source>
</evidence>
<dbReference type="InterPro" id="IPR022659">
    <property type="entry name" value="Pr_cel_nuc_antig_CS"/>
</dbReference>
<keyword evidence="2 4" id="KW-0238">DNA-binding</keyword>
<feature type="domain" description="Proliferating cell nuclear antigen PCNA N-terminal" evidence="5">
    <location>
        <begin position="1"/>
        <end position="124"/>
    </location>
</feature>
<evidence type="ECO:0000256" key="2">
    <source>
        <dbReference type="ARBA" id="ARBA00023125"/>
    </source>
</evidence>
<dbReference type="InterPro" id="IPR022648">
    <property type="entry name" value="Pr_cel_nuc_antig_N"/>
</dbReference>
<evidence type="ECO:0000256" key="4">
    <source>
        <dbReference type="RuleBase" id="RU003671"/>
    </source>
</evidence>
<evidence type="ECO:0000256" key="1">
    <source>
        <dbReference type="ARBA" id="ARBA00010462"/>
    </source>
</evidence>
<keyword evidence="3" id="KW-0539">Nucleus</keyword>
<feature type="domain" description="Proliferating cell nuclear antigen PCNA C-terminal" evidence="6">
    <location>
        <begin position="127"/>
        <end position="254"/>
    </location>
</feature>
<dbReference type="Proteomes" id="UP001497392">
    <property type="component" value="Unassembled WGS sequence"/>
</dbReference>
<dbReference type="HAMAP" id="MF_00317">
    <property type="entry name" value="DNApol_clamp_arch"/>
    <property type="match status" value="1"/>
</dbReference>
<keyword evidence="4" id="KW-0235">DNA replication</keyword>
<dbReference type="Pfam" id="PF00705">
    <property type="entry name" value="PCNA_N"/>
    <property type="match status" value="1"/>
</dbReference>
<evidence type="ECO:0000256" key="3">
    <source>
        <dbReference type="RuleBase" id="RU000641"/>
    </source>
</evidence>
<comment type="caution">
    <text evidence="7">The sequence shown here is derived from an EMBL/GenBank/DDBJ whole genome shotgun (WGS) entry which is preliminary data.</text>
</comment>
<dbReference type="NCBIfam" id="TIGR00590">
    <property type="entry name" value="pcna"/>
    <property type="match status" value="1"/>
</dbReference>
<dbReference type="InterPro" id="IPR046938">
    <property type="entry name" value="DNA_clamp_sf"/>
</dbReference>
<keyword evidence="8" id="KW-1185">Reference proteome</keyword>
<sequence>MFEARLDQGVLLKKLLEAMKDLVSDANFECSPQALSLQAMDTSHVALVQMTLRSDGFAHFRCDRNISMGMNLGNMSKCLKCAGNDDIITLKAEDTGDSVTFLFESPNQERHSDFELKLMDIDSEQLGIPDTEYSATVKMPSSEFQRIVKDLSTIGDAVLISVTKDGIKFSTSGDIGSANINVRQNTQVDKPEEATVVDLQEPVSLSFALRYLNSFAKASPLSSQVSLRMSKDLPLVVGYRIVDMGEINFYLAPKVDDDEEMDNTNE</sequence>
<accession>A0ABP1FNX0</accession>
<dbReference type="EMBL" id="CAXHTA020000005">
    <property type="protein sequence ID" value="CAL5221665.1"/>
    <property type="molecule type" value="Genomic_DNA"/>
</dbReference>
<evidence type="ECO:0000259" key="6">
    <source>
        <dbReference type="Pfam" id="PF02747"/>
    </source>
</evidence>
<comment type="function">
    <text evidence="3">This protein is an auxiliary protein of DNA polymerase delta and is involved in the control of eukaryotic DNA replication by increasing the polymerase's processivity during elongation of the leading strand.</text>
</comment>
<dbReference type="SUPFAM" id="SSF55979">
    <property type="entry name" value="DNA clamp"/>
    <property type="match status" value="2"/>
</dbReference>
<dbReference type="CDD" id="cd00577">
    <property type="entry name" value="PCNA"/>
    <property type="match status" value="1"/>
</dbReference>
<dbReference type="InterPro" id="IPR022649">
    <property type="entry name" value="Pr_cel_nuc_antig_C"/>
</dbReference>
<comment type="subcellular location">
    <subcellularLocation>
        <location evidence="3">Nucleus</location>
    </subcellularLocation>
</comment>
<dbReference type="Pfam" id="PF02747">
    <property type="entry name" value="PCNA_C"/>
    <property type="match status" value="1"/>
</dbReference>
<dbReference type="Gene3D" id="3.70.10.10">
    <property type="match status" value="1"/>
</dbReference>
<dbReference type="PRINTS" id="PR00339">
    <property type="entry name" value="PCNACYCLIN"/>
</dbReference>
<organism evidence="7 8">
    <name type="scientific">Coccomyxa viridis</name>
    <dbReference type="NCBI Taxonomy" id="1274662"/>
    <lineage>
        <taxon>Eukaryota</taxon>
        <taxon>Viridiplantae</taxon>
        <taxon>Chlorophyta</taxon>
        <taxon>core chlorophytes</taxon>
        <taxon>Trebouxiophyceae</taxon>
        <taxon>Trebouxiophyceae incertae sedis</taxon>
        <taxon>Coccomyxaceae</taxon>
        <taxon>Coccomyxa</taxon>
    </lineage>
</organism>
<dbReference type="PANTHER" id="PTHR11352">
    <property type="entry name" value="PROLIFERATING CELL NUCLEAR ANTIGEN"/>
    <property type="match status" value="1"/>
</dbReference>
<gene>
    <name evidence="7" type="primary">g3893</name>
    <name evidence="7" type="ORF">VP750_LOCUS3324</name>
</gene>
<dbReference type="PROSITE" id="PS01251">
    <property type="entry name" value="PCNA_1"/>
    <property type="match status" value="1"/>
</dbReference>
<evidence type="ECO:0000259" key="5">
    <source>
        <dbReference type="Pfam" id="PF00705"/>
    </source>
</evidence>
<evidence type="ECO:0000313" key="8">
    <source>
        <dbReference type="Proteomes" id="UP001497392"/>
    </source>
</evidence>
<proteinExistence type="inferred from homology"/>
<name>A0ABP1FNX0_9CHLO</name>
<dbReference type="InterPro" id="IPR000730">
    <property type="entry name" value="Pr_cel_nuc_antig"/>
</dbReference>
<reference evidence="7 8" key="1">
    <citation type="submission" date="2024-06" db="EMBL/GenBank/DDBJ databases">
        <authorList>
            <person name="Kraege A."/>
            <person name="Thomma B."/>
        </authorList>
    </citation>
    <scope>NUCLEOTIDE SEQUENCE [LARGE SCALE GENOMIC DNA]</scope>
</reference>